<feature type="domain" description="N-acetyltransferase" evidence="1">
    <location>
        <begin position="1"/>
        <end position="160"/>
    </location>
</feature>
<dbReference type="EMBL" id="CWJL01000029">
    <property type="protein sequence ID" value="CRY68959.1"/>
    <property type="molecule type" value="Genomic_DNA"/>
</dbReference>
<reference evidence="3 4" key="2">
    <citation type="submission" date="2015-03" db="EMBL/GenBank/DDBJ databases">
        <authorList>
            <consortium name="Pathogen Informatics"/>
            <person name="Murphy D."/>
        </authorList>
    </citation>
    <scope>NUCLEOTIDE SEQUENCE [LARGE SCALE GENOMIC DNA]</scope>
    <source>
        <strain evidence="4">type strain: CIP110230</strain>
        <strain evidence="3">Type strain: CIP110230</strain>
    </source>
</reference>
<dbReference type="Proteomes" id="UP000044625">
    <property type="component" value="Unassembled WGS sequence"/>
</dbReference>
<dbReference type="SUPFAM" id="SSF55729">
    <property type="entry name" value="Acyl-CoA N-acyltransferases (Nat)"/>
    <property type="match status" value="1"/>
</dbReference>
<dbReference type="EMBL" id="CQAZ01000040">
    <property type="protein sequence ID" value="CNI31899.1"/>
    <property type="molecule type" value="Genomic_DNA"/>
</dbReference>
<organism evidence="2 5">
    <name type="scientific">Yersinia pekkanenii</name>
    <dbReference type="NCBI Taxonomy" id="1288385"/>
    <lineage>
        <taxon>Bacteria</taxon>
        <taxon>Pseudomonadati</taxon>
        <taxon>Pseudomonadota</taxon>
        <taxon>Gammaproteobacteria</taxon>
        <taxon>Enterobacterales</taxon>
        <taxon>Yersiniaceae</taxon>
        <taxon>Yersinia</taxon>
    </lineage>
</organism>
<gene>
    <name evidence="2" type="ORF">ERS008529_03683</name>
    <name evidence="3" type="ORF">ERS137968_04091</name>
</gene>
<dbReference type="Proteomes" id="UP000045840">
    <property type="component" value="Unassembled WGS sequence"/>
</dbReference>
<dbReference type="Gene3D" id="3.40.630.30">
    <property type="match status" value="1"/>
</dbReference>
<sequence>MLRVATLKDFKFIYKLFIQEAQHRHFNHDIYSSFLKRFGFKRELKRIIKYGKRIYNDERATALIFTRENEPVGFTIISVNASDECIELWLAAIAEKHRGKGSGKEMTGQVLKLLGSEGLNIYARCYNRSEVMINILKSYNFKIDPRFAHPEMKLLLFTPR</sequence>
<accession>A0A0T9QW57</accession>
<reference evidence="5" key="3">
    <citation type="submission" date="2015-03" db="EMBL/GenBank/DDBJ databases">
        <authorList>
            <consortium name="Pathogen Informatics"/>
        </authorList>
    </citation>
    <scope>NUCLEOTIDE SEQUENCE [LARGE SCALE GENOMIC DNA]</scope>
    <source>
        <strain evidence="5">A125KOH2</strain>
    </source>
</reference>
<dbReference type="Pfam" id="PF00583">
    <property type="entry name" value="Acetyltransf_1"/>
    <property type="match status" value="1"/>
</dbReference>
<evidence type="ECO:0000313" key="4">
    <source>
        <dbReference type="Proteomes" id="UP000044625"/>
    </source>
</evidence>
<dbReference type="STRING" id="1288385.ERS137968_04091"/>
<protein>
    <recommendedName>
        <fullName evidence="1">N-acetyltransferase domain-containing protein</fullName>
    </recommendedName>
</protein>
<dbReference type="RefSeq" id="WP_012606433.1">
    <property type="nucleotide sequence ID" value="NZ_CAWMMU010000029.1"/>
</dbReference>
<reference evidence="2" key="1">
    <citation type="submission" date="2015-03" db="EMBL/GenBank/DDBJ databases">
        <authorList>
            <person name="Murphy D."/>
        </authorList>
    </citation>
    <scope>NUCLEOTIDE SEQUENCE [LARGE SCALE GENOMIC DNA]</scope>
    <source>
        <strain evidence="2">A125KOH2</strain>
    </source>
</reference>
<evidence type="ECO:0000313" key="5">
    <source>
        <dbReference type="Proteomes" id="UP000045840"/>
    </source>
</evidence>
<evidence type="ECO:0000313" key="3">
    <source>
        <dbReference type="EMBL" id="CRY68959.1"/>
    </source>
</evidence>
<dbReference type="CDD" id="cd04301">
    <property type="entry name" value="NAT_SF"/>
    <property type="match status" value="1"/>
</dbReference>
<dbReference type="PROSITE" id="PS51186">
    <property type="entry name" value="GNAT"/>
    <property type="match status" value="1"/>
</dbReference>
<dbReference type="InterPro" id="IPR016181">
    <property type="entry name" value="Acyl_CoA_acyltransferase"/>
</dbReference>
<dbReference type="InterPro" id="IPR000182">
    <property type="entry name" value="GNAT_dom"/>
</dbReference>
<proteinExistence type="predicted"/>
<dbReference type="AlphaFoldDB" id="A0A0T9QW57"/>
<evidence type="ECO:0000259" key="1">
    <source>
        <dbReference type="PROSITE" id="PS51186"/>
    </source>
</evidence>
<name>A0A0T9QW57_9GAMM</name>
<keyword evidence="4" id="KW-1185">Reference proteome</keyword>
<evidence type="ECO:0000313" key="2">
    <source>
        <dbReference type="EMBL" id="CNI31899.1"/>
    </source>
</evidence>
<dbReference type="GO" id="GO:0016747">
    <property type="term" value="F:acyltransferase activity, transferring groups other than amino-acyl groups"/>
    <property type="evidence" value="ECO:0007669"/>
    <property type="project" value="InterPro"/>
</dbReference>